<proteinExistence type="predicted"/>
<evidence type="ECO:0000259" key="7">
    <source>
        <dbReference type="Pfam" id="PF03168"/>
    </source>
</evidence>
<feature type="region of interest" description="Disordered" evidence="5">
    <location>
        <begin position="1"/>
        <end position="20"/>
    </location>
</feature>
<accession>A0AAV1VU66</accession>
<keyword evidence="2 6" id="KW-0812">Transmembrane</keyword>
<dbReference type="GO" id="GO:0098542">
    <property type="term" value="P:defense response to other organism"/>
    <property type="evidence" value="ECO:0007669"/>
    <property type="project" value="InterPro"/>
</dbReference>
<feature type="domain" description="Late embryogenesis abundant protein LEA-2 subgroup" evidence="7">
    <location>
        <begin position="98"/>
        <end position="198"/>
    </location>
</feature>
<gene>
    <name evidence="8" type="ORF">LLUT_LOCUS1479</name>
</gene>
<comment type="subcellular location">
    <subcellularLocation>
        <location evidence="1">Membrane</location>
        <topology evidence="1">Single-pass membrane protein</topology>
    </subcellularLocation>
</comment>
<dbReference type="InterPro" id="IPR004864">
    <property type="entry name" value="LEA_2"/>
</dbReference>
<dbReference type="GO" id="GO:0009506">
    <property type="term" value="C:plasmodesma"/>
    <property type="evidence" value="ECO:0007669"/>
    <property type="project" value="TreeGrafter"/>
</dbReference>
<keyword evidence="3 6" id="KW-1133">Transmembrane helix</keyword>
<evidence type="ECO:0000256" key="4">
    <source>
        <dbReference type="ARBA" id="ARBA00023136"/>
    </source>
</evidence>
<feature type="transmembrane region" description="Helical" evidence="6">
    <location>
        <begin position="44"/>
        <end position="67"/>
    </location>
</feature>
<dbReference type="Pfam" id="PF03168">
    <property type="entry name" value="LEA_2"/>
    <property type="match status" value="1"/>
</dbReference>
<evidence type="ECO:0000256" key="5">
    <source>
        <dbReference type="SAM" id="MobiDB-lite"/>
    </source>
</evidence>
<evidence type="ECO:0000256" key="3">
    <source>
        <dbReference type="ARBA" id="ARBA00022989"/>
    </source>
</evidence>
<dbReference type="PANTHER" id="PTHR31415:SF3">
    <property type="entry name" value="LATE EMBRYOGENESIS ABUNDANT (LEA) HYDROXYPROLINE-RICH GLYCOPROTEIN FAMILY"/>
    <property type="match status" value="1"/>
</dbReference>
<keyword evidence="4 6" id="KW-0472">Membrane</keyword>
<evidence type="ECO:0000313" key="9">
    <source>
        <dbReference type="Proteomes" id="UP001497480"/>
    </source>
</evidence>
<keyword evidence="9" id="KW-1185">Reference proteome</keyword>
<dbReference type="Proteomes" id="UP001497480">
    <property type="component" value="Unassembled WGS sequence"/>
</dbReference>
<reference evidence="8 9" key="1">
    <citation type="submission" date="2024-03" db="EMBL/GenBank/DDBJ databases">
        <authorList>
            <person name="Martinez-Hernandez J."/>
        </authorList>
    </citation>
    <scope>NUCLEOTIDE SEQUENCE [LARGE SCALE GENOMIC DNA]</scope>
</reference>
<name>A0AAV1VU66_LUPLU</name>
<organism evidence="8 9">
    <name type="scientific">Lupinus luteus</name>
    <name type="common">European yellow lupine</name>
    <dbReference type="NCBI Taxonomy" id="3873"/>
    <lineage>
        <taxon>Eukaryota</taxon>
        <taxon>Viridiplantae</taxon>
        <taxon>Streptophyta</taxon>
        <taxon>Embryophyta</taxon>
        <taxon>Tracheophyta</taxon>
        <taxon>Spermatophyta</taxon>
        <taxon>Magnoliopsida</taxon>
        <taxon>eudicotyledons</taxon>
        <taxon>Gunneridae</taxon>
        <taxon>Pentapetalae</taxon>
        <taxon>rosids</taxon>
        <taxon>fabids</taxon>
        <taxon>Fabales</taxon>
        <taxon>Fabaceae</taxon>
        <taxon>Papilionoideae</taxon>
        <taxon>50 kb inversion clade</taxon>
        <taxon>genistoids sensu lato</taxon>
        <taxon>core genistoids</taxon>
        <taxon>Genisteae</taxon>
        <taxon>Lupinus</taxon>
    </lineage>
</organism>
<dbReference type="GO" id="GO:0005886">
    <property type="term" value="C:plasma membrane"/>
    <property type="evidence" value="ECO:0007669"/>
    <property type="project" value="TreeGrafter"/>
</dbReference>
<evidence type="ECO:0000256" key="6">
    <source>
        <dbReference type="SAM" id="Phobius"/>
    </source>
</evidence>
<evidence type="ECO:0000313" key="8">
    <source>
        <dbReference type="EMBL" id="CAL0300419.1"/>
    </source>
</evidence>
<comment type="caution">
    <text evidence="8">The sequence shown here is derived from an EMBL/GenBank/DDBJ whole genome shotgun (WGS) entry which is preliminary data.</text>
</comment>
<protein>
    <recommendedName>
        <fullName evidence="7">Late embryogenesis abundant protein LEA-2 subgroup domain-containing protein</fullName>
    </recommendedName>
</protein>
<evidence type="ECO:0000256" key="1">
    <source>
        <dbReference type="ARBA" id="ARBA00004167"/>
    </source>
</evidence>
<evidence type="ECO:0000256" key="2">
    <source>
        <dbReference type="ARBA" id="ARBA00022692"/>
    </source>
</evidence>
<sequence length="225" mass="26003">MYSNEHIHNPHQPGPNPKPLKRYHTSQYYMQRVQDSLTTRISKIFCSIVLSLLFIVGLIAFIFWLSLRPHRPRFFINEFSIPGLAQQSGFLNAQITFKVTARNSNQNVGVYYESMTGSVFYKDKKIGWMPLVIPFYEDHKSTTMVDGTLGGARLNVSSQRWAEFQHDRTHGSVVFRLELTSVIRFRISTWDSKRHTMHTVCNVVVGPNGHLLPAYTNMRCPVYFS</sequence>
<dbReference type="AlphaFoldDB" id="A0AAV1VU66"/>
<dbReference type="InterPro" id="IPR044839">
    <property type="entry name" value="NDR1-like"/>
</dbReference>
<dbReference type="EMBL" id="CAXHTB010000001">
    <property type="protein sequence ID" value="CAL0300419.1"/>
    <property type="molecule type" value="Genomic_DNA"/>
</dbReference>
<dbReference type="PANTHER" id="PTHR31415">
    <property type="entry name" value="OS05G0367900 PROTEIN"/>
    <property type="match status" value="1"/>
</dbReference>